<name>A0A4Z1EB16_9HELO</name>
<keyword evidence="5" id="KW-1185">Reference proteome</keyword>
<dbReference type="Pfam" id="PF13449">
    <property type="entry name" value="Phytase-like"/>
    <property type="match status" value="1"/>
</dbReference>
<evidence type="ECO:0000313" key="4">
    <source>
        <dbReference type="EMBL" id="TGO09474.1"/>
    </source>
</evidence>
<gene>
    <name evidence="4" type="ORF">BTUL_0164g00070</name>
</gene>
<comment type="caution">
    <text evidence="4">The sequence shown here is derived from an EMBL/GenBank/DDBJ whole genome shotgun (WGS) entry which is preliminary data.</text>
</comment>
<evidence type="ECO:0000256" key="2">
    <source>
        <dbReference type="SAM" id="SignalP"/>
    </source>
</evidence>
<organism evidence="4 5">
    <name type="scientific">Botrytis tulipae</name>
    <dbReference type="NCBI Taxonomy" id="87230"/>
    <lineage>
        <taxon>Eukaryota</taxon>
        <taxon>Fungi</taxon>
        <taxon>Dikarya</taxon>
        <taxon>Ascomycota</taxon>
        <taxon>Pezizomycotina</taxon>
        <taxon>Leotiomycetes</taxon>
        <taxon>Helotiales</taxon>
        <taxon>Sclerotiniaceae</taxon>
        <taxon>Botrytis</taxon>
    </lineage>
</organism>
<evidence type="ECO:0000259" key="3">
    <source>
        <dbReference type="Pfam" id="PF13449"/>
    </source>
</evidence>
<feature type="signal peptide" evidence="2">
    <location>
        <begin position="1"/>
        <end position="18"/>
    </location>
</feature>
<sequence length="552" mass="59180">MSLRTFLTVAPFFGLAAAQSNSYVNQTTCNGKTYTYQALGGYGYIPGTARDEFGDTIGGIGSAIAIDTKSWEKLENGSYTGILWALPDRGWFVAFSVLFPPSIYHLPIVPGVTAKLLELFGEGEGTLNFQTRVHKFDIIFTPAANATVKSPSGNNLWFKYSDTVLFSGPDGTPTTGLDADGSGHLSYSGFPDLPVATYTGDGFGGNGTGGRRVSVDAEGLVLDGAGGWWVSDEYGPYIYHFNSTGTMTSAIRPPDAFIPMRNGSESFSADSPYHYPDQGSGDDVSPADNPTGRDNNHGFEGLSISADGKTLYTLLQAANNQEGGLKSQTERYSRFLSYDISDPENPLYLSEYVVPLPLWTDPTAKASKNPKVAAQSEIHALPNGQFLILARDSGSGNGQDSTESIYRQIDIFDISNATNVKGTKYDCATCAIASSTGALGSGIKTATYCAWLDVNDNDELKRFGVHNGGKTDKGLLNEKWESIAVVPVDGKEGADGEWYIFSLSDNDFITQDGYLEGGKFTYSDGSGYNLDNQALVFKVKIPVGGLTEKYGV</sequence>
<dbReference type="AlphaFoldDB" id="A0A4Z1EB16"/>
<evidence type="ECO:0000256" key="1">
    <source>
        <dbReference type="SAM" id="MobiDB-lite"/>
    </source>
</evidence>
<dbReference type="OrthoDB" id="425936at2759"/>
<dbReference type="InterPro" id="IPR027372">
    <property type="entry name" value="Phytase-like_dom"/>
</dbReference>
<dbReference type="EMBL" id="PQXH01000164">
    <property type="protein sequence ID" value="TGO09474.1"/>
    <property type="molecule type" value="Genomic_DNA"/>
</dbReference>
<dbReference type="PANTHER" id="PTHR37957:SF1">
    <property type="entry name" value="PHYTASE-LIKE DOMAIN-CONTAINING PROTEIN"/>
    <property type="match status" value="1"/>
</dbReference>
<feature type="domain" description="Phytase-like" evidence="3">
    <location>
        <begin position="207"/>
        <end position="508"/>
    </location>
</feature>
<accession>A0A4Z1EB16</accession>
<evidence type="ECO:0000313" key="5">
    <source>
        <dbReference type="Proteomes" id="UP000297777"/>
    </source>
</evidence>
<feature type="chain" id="PRO_5021213392" description="Phytase-like domain-containing protein" evidence="2">
    <location>
        <begin position="19"/>
        <end position="552"/>
    </location>
</feature>
<protein>
    <recommendedName>
        <fullName evidence="3">Phytase-like domain-containing protein</fullName>
    </recommendedName>
</protein>
<reference evidence="4 5" key="1">
    <citation type="submission" date="2017-12" db="EMBL/GenBank/DDBJ databases">
        <title>Comparative genomics of Botrytis spp.</title>
        <authorList>
            <person name="Valero-Jimenez C.A."/>
            <person name="Tapia P."/>
            <person name="Veloso J."/>
            <person name="Silva-Moreno E."/>
            <person name="Staats M."/>
            <person name="Valdes J.H."/>
            <person name="Van Kan J.A.L."/>
        </authorList>
    </citation>
    <scope>NUCLEOTIDE SEQUENCE [LARGE SCALE GENOMIC DNA]</scope>
    <source>
        <strain evidence="4 5">Bt9001</strain>
    </source>
</reference>
<feature type="region of interest" description="Disordered" evidence="1">
    <location>
        <begin position="268"/>
        <end position="300"/>
    </location>
</feature>
<proteinExistence type="predicted"/>
<dbReference type="Proteomes" id="UP000297777">
    <property type="component" value="Unassembled WGS sequence"/>
</dbReference>
<keyword evidence="2" id="KW-0732">Signal</keyword>
<dbReference type="PANTHER" id="PTHR37957">
    <property type="entry name" value="BLR7070 PROTEIN"/>
    <property type="match status" value="1"/>
</dbReference>